<organism evidence="1 2">
    <name type="scientific">Heterorhabditis bacteriophora</name>
    <name type="common">Entomopathogenic nematode worm</name>
    <dbReference type="NCBI Taxonomy" id="37862"/>
    <lineage>
        <taxon>Eukaryota</taxon>
        <taxon>Metazoa</taxon>
        <taxon>Ecdysozoa</taxon>
        <taxon>Nematoda</taxon>
        <taxon>Chromadorea</taxon>
        <taxon>Rhabditida</taxon>
        <taxon>Rhabditina</taxon>
        <taxon>Rhabditomorpha</taxon>
        <taxon>Strongyloidea</taxon>
        <taxon>Heterorhabditidae</taxon>
        <taxon>Heterorhabditis</taxon>
    </lineage>
</organism>
<protein>
    <submittedName>
        <fullName evidence="2">Transposase</fullName>
    </submittedName>
</protein>
<dbReference type="AlphaFoldDB" id="A0A1I7WFN9"/>
<evidence type="ECO:0000313" key="1">
    <source>
        <dbReference type="Proteomes" id="UP000095283"/>
    </source>
</evidence>
<dbReference type="WBParaSite" id="Hba_03741">
    <property type="protein sequence ID" value="Hba_03741"/>
    <property type="gene ID" value="Hba_03741"/>
</dbReference>
<evidence type="ECO:0000313" key="2">
    <source>
        <dbReference type="WBParaSite" id="Hba_03741"/>
    </source>
</evidence>
<name>A0A1I7WFN9_HETBA</name>
<accession>A0A1I7WFN9</accession>
<reference evidence="2" key="1">
    <citation type="submission" date="2016-11" db="UniProtKB">
        <authorList>
            <consortium name="WormBaseParasite"/>
        </authorList>
    </citation>
    <scope>IDENTIFICATION</scope>
</reference>
<keyword evidence="1" id="KW-1185">Reference proteome</keyword>
<sequence length="30" mass="3529">MKNVISLDYLNNWNISPIIDIVSDYITFNI</sequence>
<dbReference type="Proteomes" id="UP000095283">
    <property type="component" value="Unplaced"/>
</dbReference>
<proteinExistence type="predicted"/>